<accession>A0A6I3JBM6</accession>
<evidence type="ECO:0000313" key="3">
    <source>
        <dbReference type="Proteomes" id="UP000433406"/>
    </source>
</evidence>
<proteinExistence type="predicted"/>
<dbReference type="Pfam" id="PF22743">
    <property type="entry name" value="PspAA"/>
    <property type="match status" value="1"/>
</dbReference>
<gene>
    <name evidence="2" type="ORF">GGQ22_10455</name>
</gene>
<keyword evidence="3" id="KW-1185">Reference proteome</keyword>
<dbReference type="InterPro" id="IPR054437">
    <property type="entry name" value="PspA-assoc_dom"/>
</dbReference>
<sequence length="92" mass="9643">MIIRILGEGQYDVAEDAVERLNELDSAVESAIQASDEPSFSTALAALLEAVRSVGAAHAVDSLDESDLILPPPDATLDEVRALLNDDGLIPG</sequence>
<comment type="caution">
    <text evidence="2">The sequence shown here is derived from an EMBL/GenBank/DDBJ whole genome shotgun (WGS) entry which is preliminary data.</text>
</comment>
<evidence type="ECO:0000313" key="2">
    <source>
        <dbReference type="EMBL" id="MTB95505.1"/>
    </source>
</evidence>
<organism evidence="2 3">
    <name type="scientific">Nocardioides marmotae</name>
    <dbReference type="NCBI Taxonomy" id="2663857"/>
    <lineage>
        <taxon>Bacteria</taxon>
        <taxon>Bacillati</taxon>
        <taxon>Actinomycetota</taxon>
        <taxon>Actinomycetes</taxon>
        <taxon>Propionibacteriales</taxon>
        <taxon>Nocardioidaceae</taxon>
        <taxon>Nocardioides</taxon>
    </lineage>
</organism>
<evidence type="ECO:0000259" key="1">
    <source>
        <dbReference type="Pfam" id="PF22743"/>
    </source>
</evidence>
<name>A0A6I3JBM6_9ACTN</name>
<dbReference type="RefSeq" id="WP_171896450.1">
    <property type="nucleotide sequence ID" value="NZ_CP053660.1"/>
</dbReference>
<dbReference type="EMBL" id="WLCI01000011">
    <property type="protein sequence ID" value="MTB95505.1"/>
    <property type="molecule type" value="Genomic_DNA"/>
</dbReference>
<dbReference type="Proteomes" id="UP000433406">
    <property type="component" value="Unassembled WGS sequence"/>
</dbReference>
<dbReference type="AlphaFoldDB" id="A0A6I3JBM6"/>
<reference evidence="2 3" key="1">
    <citation type="submission" date="2019-10" db="EMBL/GenBank/DDBJ databases">
        <title>Nocardioides novel species isolated from the excrement of Marmot.</title>
        <authorList>
            <person name="Zhang G."/>
        </authorList>
    </citation>
    <scope>NUCLEOTIDE SEQUENCE [LARGE SCALE GENOMIC DNA]</scope>
    <source>
        <strain evidence="3">zg-579</strain>
    </source>
</reference>
<protein>
    <recommendedName>
        <fullName evidence="1">PspA-associated domain-containing protein</fullName>
    </recommendedName>
</protein>
<feature type="domain" description="PspA-associated" evidence="1">
    <location>
        <begin position="1"/>
        <end position="92"/>
    </location>
</feature>